<evidence type="ECO:0000256" key="11">
    <source>
        <dbReference type="RuleBase" id="RU003357"/>
    </source>
</evidence>
<proteinExistence type="inferred from homology"/>
<dbReference type="Gene3D" id="2.170.130.10">
    <property type="entry name" value="TonB-dependent receptor, plug domain"/>
    <property type="match status" value="1"/>
</dbReference>
<evidence type="ECO:0000256" key="10">
    <source>
        <dbReference type="PROSITE-ProRule" id="PRU10144"/>
    </source>
</evidence>
<evidence type="ECO:0000313" key="17">
    <source>
        <dbReference type="Proteomes" id="UP000075544"/>
    </source>
</evidence>
<dbReference type="InterPro" id="IPR012910">
    <property type="entry name" value="Plug_dom"/>
</dbReference>
<dbReference type="PROSITE" id="PS52016">
    <property type="entry name" value="TONB_DEPENDENT_REC_3"/>
    <property type="match status" value="1"/>
</dbReference>
<feature type="compositionally biased region" description="Basic and acidic residues" evidence="12">
    <location>
        <begin position="281"/>
        <end position="305"/>
    </location>
</feature>
<dbReference type="EMBL" id="JRHX01000013">
    <property type="protein sequence ID" value="KXZ72954.1"/>
    <property type="molecule type" value="Genomic_DNA"/>
</dbReference>
<dbReference type="InterPro" id="IPR037066">
    <property type="entry name" value="Plug_dom_sf"/>
</dbReference>
<feature type="region of interest" description="Disordered" evidence="12">
    <location>
        <begin position="281"/>
        <end position="307"/>
    </location>
</feature>
<dbReference type="GO" id="GO:0015344">
    <property type="term" value="F:siderophore uptake transmembrane transporter activity"/>
    <property type="evidence" value="ECO:0007669"/>
    <property type="project" value="TreeGrafter"/>
</dbReference>
<evidence type="ECO:0000256" key="7">
    <source>
        <dbReference type="ARBA" id="ARBA00023136"/>
    </source>
</evidence>
<keyword evidence="16" id="KW-0675">Receptor</keyword>
<evidence type="ECO:0000256" key="13">
    <source>
        <dbReference type="SAM" id="SignalP"/>
    </source>
</evidence>
<dbReference type="PROSITE" id="PS01156">
    <property type="entry name" value="TONB_DEPENDENT_REC_2"/>
    <property type="match status" value="1"/>
</dbReference>
<keyword evidence="8 9" id="KW-0998">Cell outer membrane</keyword>
<evidence type="ECO:0000256" key="12">
    <source>
        <dbReference type="SAM" id="MobiDB-lite"/>
    </source>
</evidence>
<dbReference type="InterPro" id="IPR036942">
    <property type="entry name" value="Beta-barrel_TonB_sf"/>
</dbReference>
<dbReference type="NCBIfam" id="NF038289">
    <property type="entry name" value="Zn_piracy_ZnuD"/>
    <property type="match status" value="1"/>
</dbReference>
<name>A0A150I150_9GAMM</name>
<dbReference type="PANTHER" id="PTHR30069">
    <property type="entry name" value="TONB-DEPENDENT OUTER MEMBRANE RECEPTOR"/>
    <property type="match status" value="1"/>
</dbReference>
<keyword evidence="5 13" id="KW-0732">Signal</keyword>
<evidence type="ECO:0000256" key="1">
    <source>
        <dbReference type="ARBA" id="ARBA00004571"/>
    </source>
</evidence>
<gene>
    <name evidence="16" type="ORF">AVENLUH13518_00201</name>
</gene>
<dbReference type="InterPro" id="IPR000531">
    <property type="entry name" value="Beta-barrel_TonB"/>
</dbReference>
<evidence type="ECO:0000259" key="14">
    <source>
        <dbReference type="Pfam" id="PF00593"/>
    </source>
</evidence>
<sequence>MSFPQNILTLSILAVVALPTFAAENEEVQTLETIRIKAHPLEQTSKDFAVADTVVDQKRLAQGAVTIGEALSGETGIASNQFGAGSSRPVIRGQDGPRVKILQNSSENIDVSTLSPDHAVTVDPALAKQVEVIRGPSTLLFGAGTVGGLVNVNDSKLPTQMPEKGYEGNVGLRYNTGSDEKLATAGVTVGLGDQVALRVEGLKREANDYIAPNYFHEGEKERRVDNTFAEGQTVNVGMSWIYDRGFTGISYSNRQDKYGLPGHSHEYESCDAHLSGRPHLHCGDHDHDHDHGDEDDHDHEEHAHDAGPWIDLKSERYDFRTELDDPFAGFKKLRAQASYTDYQHDEIEEDTIATRFKNKGYDGRLELVHNPIGLWEGVIGTQYNQQKLELTGEEAFLAPNTTKKWSVFGLEHAQFNDVHVELAARADQQKIDIEDSSKKNFDGSAFSVSGAANWEFAPDYKLSFVASHQERLPLAQELYADGGHFATNTYELGNDQLGKEKSNNVELGFHFDNDKFDYHVHVYHNWFDDYIYAQTLDRYKDFRLVQYTQDKARFYGAEAEANYQVSSIYKLGVFGDYVRGKIDNENAPRVPAGRLGTKVNADFGDGFSGSAEYYHVFQQDKIAAYETDTQSYNMLNLGVAYSGQYSSVGDYRVFLNANNLLDDQVYQHASFLSTIPQVGRNFTVGVNFSF</sequence>
<dbReference type="Pfam" id="PF00593">
    <property type="entry name" value="TonB_dep_Rec_b-barrel"/>
    <property type="match status" value="1"/>
</dbReference>
<dbReference type="InterPro" id="IPR010917">
    <property type="entry name" value="TonB_rcpt_CS"/>
</dbReference>
<protein>
    <submittedName>
        <fullName evidence="16">Putative TonB-dependent receptor</fullName>
    </submittedName>
</protein>
<evidence type="ECO:0000256" key="4">
    <source>
        <dbReference type="ARBA" id="ARBA00022692"/>
    </source>
</evidence>
<dbReference type="PANTHER" id="PTHR30069:SF40">
    <property type="entry name" value="TONB-DEPENDENT RECEPTOR NMB0964-RELATED"/>
    <property type="match status" value="1"/>
</dbReference>
<feature type="chain" id="PRO_5007563189" evidence="13">
    <location>
        <begin position="23"/>
        <end position="690"/>
    </location>
</feature>
<feature type="domain" description="TonB-dependent receptor plug" evidence="15">
    <location>
        <begin position="47"/>
        <end position="148"/>
    </location>
</feature>
<evidence type="ECO:0000256" key="5">
    <source>
        <dbReference type="ARBA" id="ARBA00022729"/>
    </source>
</evidence>
<evidence type="ECO:0000313" key="16">
    <source>
        <dbReference type="EMBL" id="KXZ72954.1"/>
    </source>
</evidence>
<comment type="subcellular location">
    <subcellularLocation>
        <location evidence="1 9">Cell outer membrane</location>
        <topology evidence="1 9">Multi-pass membrane protein</topology>
    </subcellularLocation>
</comment>
<keyword evidence="2 9" id="KW-0813">Transport</keyword>
<feature type="signal peptide" evidence="13">
    <location>
        <begin position="1"/>
        <end position="22"/>
    </location>
</feature>
<dbReference type="GO" id="GO:0009279">
    <property type="term" value="C:cell outer membrane"/>
    <property type="evidence" value="ECO:0007669"/>
    <property type="project" value="UniProtKB-SubCell"/>
</dbReference>
<keyword evidence="4 9" id="KW-0812">Transmembrane</keyword>
<comment type="caution">
    <text evidence="16">The sequence shown here is derived from an EMBL/GenBank/DDBJ whole genome shotgun (WGS) entry which is preliminary data.</text>
</comment>
<keyword evidence="7 9" id="KW-0472">Membrane</keyword>
<feature type="short sequence motif" description="TonB C-terminal box" evidence="10">
    <location>
        <begin position="673"/>
        <end position="690"/>
    </location>
</feature>
<evidence type="ECO:0000256" key="3">
    <source>
        <dbReference type="ARBA" id="ARBA00022452"/>
    </source>
</evidence>
<dbReference type="GO" id="GO:0044718">
    <property type="term" value="P:siderophore transmembrane transport"/>
    <property type="evidence" value="ECO:0007669"/>
    <property type="project" value="TreeGrafter"/>
</dbReference>
<evidence type="ECO:0000256" key="6">
    <source>
        <dbReference type="ARBA" id="ARBA00023077"/>
    </source>
</evidence>
<keyword evidence="3 9" id="KW-1134">Transmembrane beta strand</keyword>
<evidence type="ECO:0000259" key="15">
    <source>
        <dbReference type="Pfam" id="PF07715"/>
    </source>
</evidence>
<evidence type="ECO:0000256" key="9">
    <source>
        <dbReference type="PROSITE-ProRule" id="PRU01360"/>
    </source>
</evidence>
<dbReference type="SUPFAM" id="SSF56935">
    <property type="entry name" value="Porins"/>
    <property type="match status" value="1"/>
</dbReference>
<dbReference type="AlphaFoldDB" id="A0A150I150"/>
<organism evidence="16 17">
    <name type="scientific">Acinetobacter venetianus</name>
    <dbReference type="NCBI Taxonomy" id="52133"/>
    <lineage>
        <taxon>Bacteria</taxon>
        <taxon>Pseudomonadati</taxon>
        <taxon>Pseudomonadota</taxon>
        <taxon>Gammaproteobacteria</taxon>
        <taxon>Moraxellales</taxon>
        <taxon>Moraxellaceae</taxon>
        <taxon>Acinetobacter</taxon>
    </lineage>
</organism>
<dbReference type="InterPro" id="IPR039426">
    <property type="entry name" value="TonB-dep_rcpt-like"/>
</dbReference>
<reference evidence="16 17" key="1">
    <citation type="journal article" date="2016" name="Sci. Rep.">
        <title>Genomic and phenotypic characterization of the species Acinetobacter venetianus.</title>
        <authorList>
            <person name="Fondi M."/>
            <person name="Maida I."/>
            <person name="Perrin E."/>
            <person name="Orlandini V."/>
            <person name="La Torre L."/>
            <person name="Bosi E."/>
            <person name="Negroni A."/>
            <person name="Zanaroli G."/>
            <person name="Fava F."/>
            <person name="Decorosi F."/>
            <person name="Giovannetti L."/>
            <person name="Viti C."/>
            <person name="Vaneechoutte M."/>
            <person name="Dijkshoorn L."/>
            <person name="Fani R."/>
        </authorList>
    </citation>
    <scope>NUCLEOTIDE SEQUENCE [LARGE SCALE GENOMIC DNA]</scope>
    <source>
        <strain evidence="16 17">LUH13518</strain>
    </source>
</reference>
<accession>A0A150I150</accession>
<feature type="domain" description="TonB-dependent receptor-like beta-barrel" evidence="14">
    <location>
        <begin position="305"/>
        <end position="660"/>
    </location>
</feature>
<evidence type="ECO:0000256" key="8">
    <source>
        <dbReference type="ARBA" id="ARBA00023237"/>
    </source>
</evidence>
<comment type="similarity">
    <text evidence="9 11">Belongs to the TonB-dependent receptor family.</text>
</comment>
<evidence type="ECO:0000256" key="2">
    <source>
        <dbReference type="ARBA" id="ARBA00022448"/>
    </source>
</evidence>
<dbReference type="Pfam" id="PF07715">
    <property type="entry name" value="Plug"/>
    <property type="match status" value="1"/>
</dbReference>
<dbReference type="Proteomes" id="UP000075544">
    <property type="component" value="Unassembled WGS sequence"/>
</dbReference>
<dbReference type="PATRIC" id="fig|52133.19.peg.218"/>
<dbReference type="Gene3D" id="2.40.170.20">
    <property type="entry name" value="TonB-dependent receptor, beta-barrel domain"/>
    <property type="match status" value="1"/>
</dbReference>
<dbReference type="InterPro" id="IPR049843">
    <property type="entry name" value="ZnuD"/>
</dbReference>
<dbReference type="RefSeq" id="WP_061523683.1">
    <property type="nucleotide sequence ID" value="NZ_JRHX01000013.1"/>
</dbReference>
<keyword evidence="6 11" id="KW-0798">TonB box</keyword>